<accession>A0A1H4M1S2</accession>
<feature type="compositionally biased region" description="Basic and acidic residues" evidence="1">
    <location>
        <begin position="1"/>
        <end position="10"/>
    </location>
</feature>
<reference evidence="2 3" key="1">
    <citation type="submission" date="2016-10" db="EMBL/GenBank/DDBJ databases">
        <authorList>
            <person name="de Groot N.N."/>
        </authorList>
    </citation>
    <scope>NUCLEOTIDE SEQUENCE [LARGE SCALE GENOMIC DNA]</scope>
    <source>
        <strain evidence="2 3">AB35.6</strain>
    </source>
</reference>
<feature type="region of interest" description="Disordered" evidence="1">
    <location>
        <begin position="1"/>
        <end position="24"/>
    </location>
</feature>
<evidence type="ECO:0000256" key="1">
    <source>
        <dbReference type="SAM" id="MobiDB-lite"/>
    </source>
</evidence>
<sequence length="64" mass="6859">MAPSDKEEKSLGIIGPASRKTGLSENDWSLQPVWGYVARNPTNTSPAVRTAMVIGTANHHLVPC</sequence>
<gene>
    <name evidence="2" type="ORF">SAMN05443244_1790</name>
</gene>
<organism evidence="2 3">
    <name type="scientific">Terriglobus roseus</name>
    <dbReference type="NCBI Taxonomy" id="392734"/>
    <lineage>
        <taxon>Bacteria</taxon>
        <taxon>Pseudomonadati</taxon>
        <taxon>Acidobacteriota</taxon>
        <taxon>Terriglobia</taxon>
        <taxon>Terriglobales</taxon>
        <taxon>Acidobacteriaceae</taxon>
        <taxon>Terriglobus</taxon>
    </lineage>
</organism>
<evidence type="ECO:0000313" key="3">
    <source>
        <dbReference type="Proteomes" id="UP000182409"/>
    </source>
</evidence>
<dbReference type="EMBL" id="FNSD01000001">
    <property type="protein sequence ID" value="SEB76923.1"/>
    <property type="molecule type" value="Genomic_DNA"/>
</dbReference>
<proteinExistence type="predicted"/>
<name>A0A1H4M1S2_9BACT</name>
<dbReference type="Proteomes" id="UP000182409">
    <property type="component" value="Unassembled WGS sequence"/>
</dbReference>
<dbReference type="AlphaFoldDB" id="A0A1H4M1S2"/>
<protein>
    <submittedName>
        <fullName evidence="2">Uncharacterized protein</fullName>
    </submittedName>
</protein>
<evidence type="ECO:0000313" key="2">
    <source>
        <dbReference type="EMBL" id="SEB76923.1"/>
    </source>
</evidence>